<dbReference type="SUPFAM" id="SSF52047">
    <property type="entry name" value="RNI-like"/>
    <property type="match status" value="1"/>
</dbReference>
<dbReference type="Gene3D" id="3.80.10.10">
    <property type="entry name" value="Ribonuclease Inhibitor"/>
    <property type="match status" value="1"/>
</dbReference>
<dbReference type="OrthoDB" id="5859291at2759"/>
<dbReference type="InParanoid" id="A0A7M7KMB6"/>
<reference evidence="1" key="1">
    <citation type="submission" date="2021-01" db="UniProtKB">
        <authorList>
            <consortium name="EnsemblMetazoa"/>
        </authorList>
    </citation>
    <scope>IDENTIFICATION</scope>
</reference>
<dbReference type="SMART" id="SM00367">
    <property type="entry name" value="LRR_CC"/>
    <property type="match status" value="2"/>
</dbReference>
<dbReference type="InterPro" id="IPR032675">
    <property type="entry name" value="LRR_dom_sf"/>
</dbReference>
<dbReference type="EnsemblMetazoa" id="XM_022813367">
    <property type="protein sequence ID" value="XP_022669102"/>
    <property type="gene ID" value="LOC111253648"/>
</dbReference>
<proteinExistence type="predicted"/>
<dbReference type="FunCoup" id="A0A7M7KMB6">
    <property type="interactions" value="571"/>
</dbReference>
<dbReference type="Proteomes" id="UP000594260">
    <property type="component" value="Unplaced"/>
</dbReference>
<sequence length="208" mass="23645">MAISRLMQRAGRFLNNLSPLSQKPKNNLIGKPAENARYLWSFLNRIFNKVDENRIKECGPDRAASEWLIRCGASVRWKGYDKFHNDYNTLPSGQTVIEAIDATDSCIMSLGFPYLRGLKSLQEINLSKCYYLEDNCLHLLGLYQGDQIRRLRLVSCGNVSDAGIANLTAMKALEELFMFDLPAVKNREACIKLLHEALPKCKIEFPEV</sequence>
<dbReference type="GeneID" id="111253648"/>
<dbReference type="InterPro" id="IPR006553">
    <property type="entry name" value="Leu-rich_rpt_Cys-con_subtyp"/>
</dbReference>
<organism evidence="1 2">
    <name type="scientific">Varroa destructor</name>
    <name type="common">Honeybee mite</name>
    <dbReference type="NCBI Taxonomy" id="109461"/>
    <lineage>
        <taxon>Eukaryota</taxon>
        <taxon>Metazoa</taxon>
        <taxon>Ecdysozoa</taxon>
        <taxon>Arthropoda</taxon>
        <taxon>Chelicerata</taxon>
        <taxon>Arachnida</taxon>
        <taxon>Acari</taxon>
        <taxon>Parasitiformes</taxon>
        <taxon>Mesostigmata</taxon>
        <taxon>Gamasina</taxon>
        <taxon>Dermanyssoidea</taxon>
        <taxon>Varroidae</taxon>
        <taxon>Varroa</taxon>
    </lineage>
</organism>
<accession>A0A7M7KMB6</accession>
<keyword evidence="2" id="KW-1185">Reference proteome</keyword>
<dbReference type="RefSeq" id="XP_022669102.1">
    <property type="nucleotide sequence ID" value="XM_022813367.1"/>
</dbReference>
<dbReference type="AlphaFoldDB" id="A0A7M7KMB6"/>
<name>A0A7M7KMB6_VARDE</name>
<evidence type="ECO:0000313" key="1">
    <source>
        <dbReference type="EnsemblMetazoa" id="XP_022669102"/>
    </source>
</evidence>
<dbReference type="KEGG" id="vde:111253648"/>
<protein>
    <recommendedName>
        <fullName evidence="3">Mitochondrial ATP synthase regulatory component factor B</fullName>
    </recommendedName>
</protein>
<dbReference type="OMA" id="IFDMLYV"/>
<evidence type="ECO:0000313" key="2">
    <source>
        <dbReference type="Proteomes" id="UP000594260"/>
    </source>
</evidence>
<evidence type="ECO:0008006" key="3">
    <source>
        <dbReference type="Google" id="ProtNLM"/>
    </source>
</evidence>